<feature type="non-terminal residue" evidence="1">
    <location>
        <position position="28"/>
    </location>
</feature>
<organism evidence="1 2">
    <name type="scientific">Rotaria socialis</name>
    <dbReference type="NCBI Taxonomy" id="392032"/>
    <lineage>
        <taxon>Eukaryota</taxon>
        <taxon>Metazoa</taxon>
        <taxon>Spiralia</taxon>
        <taxon>Gnathifera</taxon>
        <taxon>Rotifera</taxon>
        <taxon>Eurotatoria</taxon>
        <taxon>Bdelloidea</taxon>
        <taxon>Philodinida</taxon>
        <taxon>Philodinidae</taxon>
        <taxon>Rotaria</taxon>
    </lineage>
</organism>
<protein>
    <submittedName>
        <fullName evidence="1">Uncharacterized protein</fullName>
    </submittedName>
</protein>
<dbReference type="AlphaFoldDB" id="A0A821IKD7"/>
<accession>A0A821IKD7</accession>
<sequence>LCELSNTDGSLLVFPFNAKTKGGFVQFL</sequence>
<keyword evidence="2" id="KW-1185">Reference proteome</keyword>
<comment type="caution">
    <text evidence="1">The sequence shown here is derived from an EMBL/GenBank/DDBJ whole genome shotgun (WGS) entry which is preliminary data.</text>
</comment>
<proteinExistence type="predicted"/>
<feature type="non-terminal residue" evidence="1">
    <location>
        <position position="1"/>
    </location>
</feature>
<reference evidence="1" key="1">
    <citation type="submission" date="2021-02" db="EMBL/GenBank/DDBJ databases">
        <authorList>
            <person name="Nowell W R."/>
        </authorList>
    </citation>
    <scope>NUCLEOTIDE SEQUENCE</scope>
</reference>
<evidence type="ECO:0000313" key="2">
    <source>
        <dbReference type="Proteomes" id="UP000663873"/>
    </source>
</evidence>
<dbReference type="EMBL" id="CAJOBP010035073">
    <property type="protein sequence ID" value="CAF4704401.1"/>
    <property type="molecule type" value="Genomic_DNA"/>
</dbReference>
<evidence type="ECO:0000313" key="1">
    <source>
        <dbReference type="EMBL" id="CAF4704401.1"/>
    </source>
</evidence>
<name>A0A821IKD7_9BILA</name>
<gene>
    <name evidence="1" type="ORF">UJA718_LOCUS36407</name>
</gene>
<dbReference type="Proteomes" id="UP000663873">
    <property type="component" value="Unassembled WGS sequence"/>
</dbReference>